<dbReference type="InterPro" id="IPR036976">
    <property type="entry name" value="RimM_N_sf"/>
</dbReference>
<dbReference type="GO" id="GO:0006364">
    <property type="term" value="P:rRNA processing"/>
    <property type="evidence" value="ECO:0007669"/>
    <property type="project" value="UniProtKB-UniRule"/>
</dbReference>
<evidence type="ECO:0000313" key="8">
    <source>
        <dbReference type="EMBL" id="HIT59588.1"/>
    </source>
</evidence>
<comment type="domain">
    <text evidence="5">The PRC barrel domain binds ribosomal protein uS19.</text>
</comment>
<dbReference type="InterPro" id="IPR011961">
    <property type="entry name" value="RimM"/>
</dbReference>
<dbReference type="PANTHER" id="PTHR33692">
    <property type="entry name" value="RIBOSOME MATURATION FACTOR RIMM"/>
    <property type="match status" value="1"/>
</dbReference>
<evidence type="ECO:0000259" key="6">
    <source>
        <dbReference type="Pfam" id="PF01782"/>
    </source>
</evidence>
<organism evidence="8 9">
    <name type="scientific">Candidatus Faeciplasma pullistercoris</name>
    <dbReference type="NCBI Taxonomy" id="2840800"/>
    <lineage>
        <taxon>Bacteria</taxon>
        <taxon>Bacillati</taxon>
        <taxon>Bacillota</taxon>
        <taxon>Clostridia</taxon>
        <taxon>Eubacteriales</taxon>
        <taxon>Oscillospiraceae</taxon>
        <taxon>Oscillospiraceae incertae sedis</taxon>
        <taxon>Candidatus Faeciplasma</taxon>
    </lineage>
</organism>
<dbReference type="InterPro" id="IPR056792">
    <property type="entry name" value="PRC_RimM"/>
</dbReference>
<keyword evidence="2 5" id="KW-0690">Ribosome biogenesis</keyword>
<evidence type="ECO:0000259" key="7">
    <source>
        <dbReference type="Pfam" id="PF24986"/>
    </source>
</evidence>
<name>A0A9D1KM41_9FIRM</name>
<dbReference type="AlphaFoldDB" id="A0A9D1KM41"/>
<dbReference type="GO" id="GO:0005840">
    <property type="term" value="C:ribosome"/>
    <property type="evidence" value="ECO:0007669"/>
    <property type="project" value="InterPro"/>
</dbReference>
<dbReference type="InterPro" id="IPR011033">
    <property type="entry name" value="PRC_barrel-like_sf"/>
</dbReference>
<evidence type="ECO:0000256" key="5">
    <source>
        <dbReference type="HAMAP-Rule" id="MF_00014"/>
    </source>
</evidence>
<evidence type="ECO:0000256" key="3">
    <source>
        <dbReference type="ARBA" id="ARBA00022552"/>
    </source>
</evidence>
<dbReference type="SUPFAM" id="SSF50447">
    <property type="entry name" value="Translation proteins"/>
    <property type="match status" value="1"/>
</dbReference>
<dbReference type="HAMAP" id="MF_00014">
    <property type="entry name" value="Ribosome_mat_RimM"/>
    <property type="match status" value="1"/>
</dbReference>
<feature type="domain" description="RimM N-terminal" evidence="6">
    <location>
        <begin position="7"/>
        <end position="85"/>
    </location>
</feature>
<reference evidence="8" key="1">
    <citation type="submission" date="2020-10" db="EMBL/GenBank/DDBJ databases">
        <authorList>
            <person name="Gilroy R."/>
        </authorList>
    </citation>
    <scope>NUCLEOTIDE SEQUENCE</scope>
    <source>
        <strain evidence="8">CHK33-4379</strain>
    </source>
</reference>
<dbReference type="PANTHER" id="PTHR33692:SF1">
    <property type="entry name" value="RIBOSOME MATURATION FACTOR RIMM"/>
    <property type="match status" value="1"/>
</dbReference>
<comment type="caution">
    <text evidence="8">The sequence shown here is derived from an EMBL/GenBank/DDBJ whole genome shotgun (WGS) entry which is preliminary data.</text>
</comment>
<dbReference type="Gene3D" id="2.30.30.240">
    <property type="entry name" value="PRC-barrel domain"/>
    <property type="match status" value="1"/>
</dbReference>
<proteinExistence type="inferred from homology"/>
<protein>
    <recommendedName>
        <fullName evidence="5">Ribosome maturation factor RimM</fullName>
    </recommendedName>
</protein>
<dbReference type="GO" id="GO:0005737">
    <property type="term" value="C:cytoplasm"/>
    <property type="evidence" value="ECO:0007669"/>
    <property type="project" value="UniProtKB-SubCell"/>
</dbReference>
<comment type="subcellular location">
    <subcellularLocation>
        <location evidence="5">Cytoplasm</location>
    </subcellularLocation>
</comment>
<dbReference type="SUPFAM" id="SSF50346">
    <property type="entry name" value="PRC-barrel domain"/>
    <property type="match status" value="1"/>
</dbReference>
<dbReference type="Pfam" id="PF24986">
    <property type="entry name" value="PRC_RimM"/>
    <property type="match status" value="1"/>
</dbReference>
<feature type="domain" description="Ribosome maturation factor RimM PRC barrel" evidence="7">
    <location>
        <begin position="97"/>
        <end position="164"/>
    </location>
</feature>
<evidence type="ECO:0000256" key="2">
    <source>
        <dbReference type="ARBA" id="ARBA00022517"/>
    </source>
</evidence>
<dbReference type="InterPro" id="IPR009000">
    <property type="entry name" value="Transl_B-barrel_sf"/>
</dbReference>
<evidence type="ECO:0000256" key="4">
    <source>
        <dbReference type="ARBA" id="ARBA00023186"/>
    </source>
</evidence>
<accession>A0A9D1KM41</accession>
<dbReference type="Gene3D" id="2.40.30.60">
    <property type="entry name" value="RimM"/>
    <property type="match status" value="1"/>
</dbReference>
<keyword evidence="3 5" id="KW-0698">rRNA processing</keyword>
<dbReference type="GO" id="GO:0042274">
    <property type="term" value="P:ribosomal small subunit biogenesis"/>
    <property type="evidence" value="ECO:0007669"/>
    <property type="project" value="UniProtKB-UniRule"/>
</dbReference>
<dbReference type="Pfam" id="PF01782">
    <property type="entry name" value="RimM"/>
    <property type="match status" value="1"/>
</dbReference>
<comment type="similarity">
    <text evidence="5">Belongs to the RimM family.</text>
</comment>
<dbReference type="Proteomes" id="UP000824136">
    <property type="component" value="Unassembled WGS sequence"/>
</dbReference>
<dbReference type="GO" id="GO:0043022">
    <property type="term" value="F:ribosome binding"/>
    <property type="evidence" value="ECO:0007669"/>
    <property type="project" value="InterPro"/>
</dbReference>
<evidence type="ECO:0000313" key="9">
    <source>
        <dbReference type="Proteomes" id="UP000824136"/>
    </source>
</evidence>
<keyword evidence="4 5" id="KW-0143">Chaperone</keyword>
<keyword evidence="1 5" id="KW-0963">Cytoplasm</keyword>
<gene>
    <name evidence="5 8" type="primary">rimM</name>
    <name evidence="8" type="ORF">IAC39_07770</name>
</gene>
<comment type="subunit">
    <text evidence="5">Binds ribosomal protein uS19.</text>
</comment>
<sequence>MQKFLEIGKIVTVHGLKGELKVQPWCDSPEYLCGFKRLYSAQGSTVYEVERARVQGSMVLLKLRGCDTPESAHAMINRILYMDRADAELPEGSYFVADLLGLSVFDEQGKLYGKISDVLQTGANDVYEIKNDNNKSYYIPAIPSVILSTDIEGGKMTIYPMEGLFDED</sequence>
<dbReference type="NCBIfam" id="TIGR02273">
    <property type="entry name" value="16S_RimM"/>
    <property type="match status" value="1"/>
</dbReference>
<dbReference type="EMBL" id="DVLL01000024">
    <property type="protein sequence ID" value="HIT59588.1"/>
    <property type="molecule type" value="Genomic_DNA"/>
</dbReference>
<comment type="function">
    <text evidence="5">An accessory protein needed during the final step in the assembly of 30S ribosomal subunit, possibly for assembly of the head region. Essential for efficient processing of 16S rRNA. May be needed both before and after RbfA during the maturation of 16S rRNA. It has affinity for free ribosomal 30S subunits but not for 70S ribosomes.</text>
</comment>
<evidence type="ECO:0000256" key="1">
    <source>
        <dbReference type="ARBA" id="ARBA00022490"/>
    </source>
</evidence>
<reference evidence="8" key="2">
    <citation type="journal article" date="2021" name="PeerJ">
        <title>Extensive microbial diversity within the chicken gut microbiome revealed by metagenomics and culture.</title>
        <authorList>
            <person name="Gilroy R."/>
            <person name="Ravi A."/>
            <person name="Getino M."/>
            <person name="Pursley I."/>
            <person name="Horton D.L."/>
            <person name="Alikhan N.F."/>
            <person name="Baker D."/>
            <person name="Gharbi K."/>
            <person name="Hall N."/>
            <person name="Watson M."/>
            <person name="Adriaenssens E.M."/>
            <person name="Foster-Nyarko E."/>
            <person name="Jarju S."/>
            <person name="Secka A."/>
            <person name="Antonio M."/>
            <person name="Oren A."/>
            <person name="Chaudhuri R.R."/>
            <person name="La Ragione R."/>
            <person name="Hildebrand F."/>
            <person name="Pallen M.J."/>
        </authorList>
    </citation>
    <scope>NUCLEOTIDE SEQUENCE</scope>
    <source>
        <strain evidence="8">CHK33-4379</strain>
    </source>
</reference>
<dbReference type="InterPro" id="IPR002676">
    <property type="entry name" value="RimM_N"/>
</dbReference>